<evidence type="ECO:0000256" key="11">
    <source>
        <dbReference type="RuleBase" id="RU363032"/>
    </source>
</evidence>
<reference evidence="13 14" key="1">
    <citation type="submission" date="2014-05" db="EMBL/GenBank/DDBJ databases">
        <authorList>
            <person name="Aslett A.Martin."/>
            <person name="De Silva Nishadi"/>
        </authorList>
    </citation>
    <scope>NUCLEOTIDE SEQUENCE [LARGE SCALE GENOMIC DNA]</scope>
</reference>
<evidence type="ECO:0000256" key="7">
    <source>
        <dbReference type="ARBA" id="ARBA00022970"/>
    </source>
</evidence>
<evidence type="ECO:0000256" key="1">
    <source>
        <dbReference type="ARBA" id="ARBA00004651"/>
    </source>
</evidence>
<name>A0A077UKZ6_9STAP</name>
<dbReference type="PANTHER" id="PTHR30614">
    <property type="entry name" value="MEMBRANE COMPONENT OF AMINO ACID ABC TRANSPORTER"/>
    <property type="match status" value="1"/>
</dbReference>
<protein>
    <submittedName>
        <fullName evidence="13">Cystine transport system permease protein</fullName>
    </submittedName>
</protein>
<comment type="subcellular location">
    <subcellularLocation>
        <location evidence="1 11">Cell membrane</location>
        <topology evidence="1 11">Multi-pass membrane protein</topology>
    </subcellularLocation>
</comment>
<evidence type="ECO:0000256" key="9">
    <source>
        <dbReference type="ARBA" id="ARBA00023112"/>
    </source>
</evidence>
<comment type="similarity">
    <text evidence="2 11">Belongs to the binding-protein-dependent transport system permease family.</text>
</comment>
<feature type="transmembrane region" description="Helical" evidence="11">
    <location>
        <begin position="33"/>
        <end position="57"/>
    </location>
</feature>
<evidence type="ECO:0000256" key="6">
    <source>
        <dbReference type="ARBA" id="ARBA00022692"/>
    </source>
</evidence>
<dbReference type="GO" id="GO:0015184">
    <property type="term" value="F:L-cystine transmembrane transporter activity"/>
    <property type="evidence" value="ECO:0007669"/>
    <property type="project" value="TreeGrafter"/>
</dbReference>
<dbReference type="GO" id="GO:0043190">
    <property type="term" value="C:ATP-binding cassette (ABC) transporter complex"/>
    <property type="evidence" value="ECO:0007669"/>
    <property type="project" value="InterPro"/>
</dbReference>
<dbReference type="CDD" id="cd06261">
    <property type="entry name" value="TM_PBP2"/>
    <property type="match status" value="1"/>
</dbReference>
<evidence type="ECO:0000256" key="5">
    <source>
        <dbReference type="ARBA" id="ARBA00022596"/>
    </source>
</evidence>
<dbReference type="InterPro" id="IPR035906">
    <property type="entry name" value="MetI-like_sf"/>
</dbReference>
<feature type="transmembrane region" description="Helical" evidence="11">
    <location>
        <begin position="69"/>
        <end position="90"/>
    </location>
</feature>
<evidence type="ECO:0000313" key="14">
    <source>
        <dbReference type="Proteomes" id="UP000044616"/>
    </source>
</evidence>
<dbReference type="FunFam" id="1.10.3720.10:FF:000009">
    <property type="entry name" value="Amino acid ABC transporter permease"/>
    <property type="match status" value="1"/>
</dbReference>
<dbReference type="GO" id="GO:0015675">
    <property type="term" value="P:nickel cation transport"/>
    <property type="evidence" value="ECO:0007669"/>
    <property type="project" value="UniProtKB-KW"/>
</dbReference>
<keyword evidence="7" id="KW-0029">Amino-acid transport</keyword>
<dbReference type="PROSITE" id="PS50928">
    <property type="entry name" value="ABC_TM1"/>
    <property type="match status" value="1"/>
</dbReference>
<feature type="transmembrane region" description="Helical" evidence="11">
    <location>
        <begin position="210"/>
        <end position="232"/>
    </location>
</feature>
<evidence type="ECO:0000256" key="10">
    <source>
        <dbReference type="ARBA" id="ARBA00023136"/>
    </source>
</evidence>
<dbReference type="SUPFAM" id="SSF161098">
    <property type="entry name" value="MetI-like"/>
    <property type="match status" value="1"/>
</dbReference>
<dbReference type="Pfam" id="PF00528">
    <property type="entry name" value="BPD_transp_1"/>
    <property type="match status" value="1"/>
</dbReference>
<dbReference type="AlphaFoldDB" id="A0A077UKZ6"/>
<dbReference type="Proteomes" id="UP000044616">
    <property type="component" value="Unassembled WGS sequence"/>
</dbReference>
<evidence type="ECO:0000256" key="3">
    <source>
        <dbReference type="ARBA" id="ARBA00022448"/>
    </source>
</evidence>
<feature type="transmembrane region" description="Helical" evidence="11">
    <location>
        <begin position="105"/>
        <end position="125"/>
    </location>
</feature>
<evidence type="ECO:0000256" key="4">
    <source>
        <dbReference type="ARBA" id="ARBA00022475"/>
    </source>
</evidence>
<evidence type="ECO:0000259" key="12">
    <source>
        <dbReference type="PROSITE" id="PS50928"/>
    </source>
</evidence>
<accession>A0A3S4NF68</accession>
<dbReference type="InterPro" id="IPR043429">
    <property type="entry name" value="ArtM/GltK/GlnP/TcyL/YhdX-like"/>
</dbReference>
<keyword evidence="6 11" id="KW-0812">Transmembrane</keyword>
<keyword evidence="4" id="KW-1003">Cell membrane</keyword>
<dbReference type="EMBL" id="CCEH01000005">
    <property type="protein sequence ID" value="CDR27708.1"/>
    <property type="molecule type" value="Genomic_DNA"/>
</dbReference>
<proteinExistence type="inferred from homology"/>
<evidence type="ECO:0000313" key="13">
    <source>
        <dbReference type="EMBL" id="CDR27708.1"/>
    </source>
</evidence>
<organism evidence="13 14">
    <name type="scientific">Staphylococcus schweitzeri</name>
    <dbReference type="NCBI Taxonomy" id="1654388"/>
    <lineage>
        <taxon>Bacteria</taxon>
        <taxon>Bacillati</taxon>
        <taxon>Bacillota</taxon>
        <taxon>Bacilli</taxon>
        <taxon>Bacillales</taxon>
        <taxon>Staphylococcaceae</taxon>
        <taxon>Staphylococcus</taxon>
    </lineage>
</organism>
<dbReference type="PANTHER" id="PTHR30614:SF0">
    <property type="entry name" value="L-CYSTINE TRANSPORT SYSTEM PERMEASE PROTEIN TCYL"/>
    <property type="match status" value="1"/>
</dbReference>
<keyword evidence="5" id="KW-0533">Nickel</keyword>
<sequence>MVKMFLNLNSEQLHALDAAKQAFGPMLEGLVKYSIPITLVTFVLGLIIALFTALMRISTSKVLRSIARVYVSIIRGTPMIVQLFIIFYGIPELGRLLTNDADNQWTLAPVVAAIIGLSLNVGAYASEIIRGGIISIPKGQTEAAYSIGMTYRQTVQRIILPQAIRVSIPALGNTFLSLIKDTSLLGFILVAEMFRKAQEVASTTYEYLTIYVLVALMYWVVCFIISIIQGIYESYIERGYRS</sequence>
<dbReference type="NCBIfam" id="TIGR01726">
    <property type="entry name" value="HEQRo_perm_3TM"/>
    <property type="match status" value="1"/>
</dbReference>
<keyword evidence="10 11" id="KW-0472">Membrane</keyword>
<feature type="domain" description="ABC transmembrane type-1" evidence="12">
    <location>
        <begin position="31"/>
        <end position="229"/>
    </location>
</feature>
<accession>A0A077UAD2</accession>
<keyword evidence="8 11" id="KW-1133">Transmembrane helix</keyword>
<keyword evidence="9" id="KW-0406">Ion transport</keyword>
<keyword evidence="9" id="KW-0921">Nickel transport</keyword>
<dbReference type="InterPro" id="IPR010065">
    <property type="entry name" value="AA_ABC_transptr_permease_3TM"/>
</dbReference>
<evidence type="ECO:0000256" key="8">
    <source>
        <dbReference type="ARBA" id="ARBA00022989"/>
    </source>
</evidence>
<accession>A0A077UKZ6</accession>
<evidence type="ECO:0000256" key="2">
    <source>
        <dbReference type="ARBA" id="ARBA00009306"/>
    </source>
</evidence>
<dbReference type="InterPro" id="IPR000515">
    <property type="entry name" value="MetI-like"/>
</dbReference>
<gene>
    <name evidence="13" type="primary">tcyB</name>
    <name evidence="13" type="ORF">ERS140147_00818</name>
</gene>
<dbReference type="Gene3D" id="1.10.3720.10">
    <property type="entry name" value="MetI-like"/>
    <property type="match status" value="1"/>
</dbReference>
<keyword evidence="3 11" id="KW-0813">Transport</keyword>